<proteinExistence type="predicted"/>
<dbReference type="OrthoDB" id="3034946at2"/>
<reference evidence="1 2" key="1">
    <citation type="submission" date="2016-01" db="EMBL/GenBank/DDBJ databases">
        <authorList>
            <person name="Oliw E.H."/>
        </authorList>
    </citation>
    <scope>NUCLEOTIDE SEQUENCE [LARGE SCALE GENOMIC DNA]</scope>
    <source>
        <strain evidence="1 2">DY10</strain>
    </source>
</reference>
<dbReference type="RefSeq" id="WP_083732770.1">
    <property type="nucleotide sequence ID" value="NZ_CP014263.1"/>
</dbReference>
<protein>
    <recommendedName>
        <fullName evidence="3">DUF4276 family protein</fullName>
    </recommendedName>
</protein>
<dbReference type="EMBL" id="CP014263">
    <property type="protein sequence ID" value="AQG79037.1"/>
    <property type="molecule type" value="Genomic_DNA"/>
</dbReference>
<keyword evidence="2" id="KW-1185">Reference proteome</keyword>
<name>A0A1P9WUI2_9BACT</name>
<dbReference type="STRING" id="1178516.AWR27_06685"/>
<dbReference type="KEGG" id="smon:AWR27_06685"/>
<accession>A0A1P9WUI2</accession>
<sequence length="186" mass="20719">MGFICEGDTERKIIESSAFQQFLIRNGIRCVGPVEDAKGNGNLLPHTIEEKRNKLFSAGASLIVILTDLDKDACITKTKQRIQDFSNQVVVVAVKEIEAWFLADSDVLTDLIGAPVYFDHPEKEEQPFETIKQIFLNKTGRGVGTKPMLARRMLKYGFSIEAAAKHPNCPSARYFLTKLQTLASAN</sequence>
<dbReference type="AlphaFoldDB" id="A0A1P9WUI2"/>
<evidence type="ECO:0000313" key="2">
    <source>
        <dbReference type="Proteomes" id="UP000187941"/>
    </source>
</evidence>
<dbReference type="Proteomes" id="UP000187941">
    <property type="component" value="Chromosome"/>
</dbReference>
<evidence type="ECO:0000313" key="1">
    <source>
        <dbReference type="EMBL" id="AQG79037.1"/>
    </source>
</evidence>
<gene>
    <name evidence="1" type="ORF">AWR27_06685</name>
</gene>
<evidence type="ECO:0008006" key="3">
    <source>
        <dbReference type="Google" id="ProtNLM"/>
    </source>
</evidence>
<organism evidence="1 2">
    <name type="scientific">Spirosoma montaniterrae</name>
    <dbReference type="NCBI Taxonomy" id="1178516"/>
    <lineage>
        <taxon>Bacteria</taxon>
        <taxon>Pseudomonadati</taxon>
        <taxon>Bacteroidota</taxon>
        <taxon>Cytophagia</taxon>
        <taxon>Cytophagales</taxon>
        <taxon>Cytophagaceae</taxon>
        <taxon>Spirosoma</taxon>
    </lineage>
</organism>